<evidence type="ECO:0000259" key="1">
    <source>
        <dbReference type="Pfam" id="PF19347"/>
    </source>
</evidence>
<sequence length="295" mass="33154">MIENRITIANYADRGTFLWAAFADCLMAHDLHRMYTASWDTSLEGSDWAKISDLEKGTKRLYVNYSSRMIELFAEVKTGVFAYVTFNKGGTLYLTIGVQQEQDVQAAEALQWLQTVYPQAEIDDPSAIRMKFWMNSPGGAQGIMRTIKVPAWEDIETNYSQETRQQLAGVMNGFTPAHGGQLVLWHGKPGTGKTFALRSLGLHWRKWCTVQCVIDPEAFFGDAYYMMSVLMDGQYQQPPDEPSEQPPQWRLLILEDAGELLAEDARDRTGQGLSRLLNLADGLIGQGLNTLILVT</sequence>
<feature type="domain" description="DUF5925" evidence="1">
    <location>
        <begin position="122"/>
        <end position="171"/>
    </location>
</feature>
<organism evidence="2">
    <name type="scientific">marine sediment metagenome</name>
    <dbReference type="NCBI Taxonomy" id="412755"/>
    <lineage>
        <taxon>unclassified sequences</taxon>
        <taxon>metagenomes</taxon>
        <taxon>ecological metagenomes</taxon>
    </lineage>
</organism>
<evidence type="ECO:0000313" key="2">
    <source>
        <dbReference type="EMBL" id="KKL53414.1"/>
    </source>
</evidence>
<accession>A0A0F9CVV0</accession>
<proteinExistence type="predicted"/>
<dbReference type="EMBL" id="LAZR01031552">
    <property type="protein sequence ID" value="KKL53414.1"/>
    <property type="molecule type" value="Genomic_DNA"/>
</dbReference>
<dbReference type="InterPro" id="IPR045969">
    <property type="entry name" value="DUF5925"/>
</dbReference>
<protein>
    <recommendedName>
        <fullName evidence="1">DUF5925 domain-containing protein</fullName>
    </recommendedName>
</protein>
<feature type="non-terminal residue" evidence="2">
    <location>
        <position position="295"/>
    </location>
</feature>
<dbReference type="AlphaFoldDB" id="A0A0F9CVV0"/>
<gene>
    <name evidence="2" type="ORF">LCGC14_2275660</name>
</gene>
<reference evidence="2" key="1">
    <citation type="journal article" date="2015" name="Nature">
        <title>Complex archaea that bridge the gap between prokaryotes and eukaryotes.</title>
        <authorList>
            <person name="Spang A."/>
            <person name="Saw J.H."/>
            <person name="Jorgensen S.L."/>
            <person name="Zaremba-Niedzwiedzka K."/>
            <person name="Martijn J."/>
            <person name="Lind A.E."/>
            <person name="van Eijk R."/>
            <person name="Schleper C."/>
            <person name="Guy L."/>
            <person name="Ettema T.J."/>
        </authorList>
    </citation>
    <scope>NUCLEOTIDE SEQUENCE</scope>
</reference>
<comment type="caution">
    <text evidence="2">The sequence shown here is derived from an EMBL/GenBank/DDBJ whole genome shotgun (WGS) entry which is preliminary data.</text>
</comment>
<name>A0A0F9CVV0_9ZZZZ</name>
<dbReference type="Pfam" id="PF19347">
    <property type="entry name" value="DUF5925"/>
    <property type="match status" value="1"/>
</dbReference>